<dbReference type="EC" id="2.7.7.65" evidence="1"/>
<dbReference type="GO" id="GO:0016301">
    <property type="term" value="F:kinase activity"/>
    <property type="evidence" value="ECO:0007669"/>
    <property type="project" value="UniProtKB-KW"/>
</dbReference>
<dbReference type="PROSITE" id="PS50887">
    <property type="entry name" value="GGDEF"/>
    <property type="match status" value="1"/>
</dbReference>
<dbReference type="Pfam" id="PF00990">
    <property type="entry name" value="GGDEF"/>
    <property type="match status" value="1"/>
</dbReference>
<dbReference type="GO" id="GO:0052621">
    <property type="term" value="F:diguanylate cyclase activity"/>
    <property type="evidence" value="ECO:0007669"/>
    <property type="project" value="UniProtKB-EC"/>
</dbReference>
<dbReference type="AlphaFoldDB" id="A0A151Y1S3"/>
<sequence>MLLNDSPIFHISPIPLWLEDFSEIKKQLDQWREQGVQDLRQYLINDAQKVEESASKIKILQVNARALELYEAEHLAHLCENLAQIFQQDMLQTHIEELVQLWEGKTHFINTSVNYTISGKRLDIQLRCTILPEHEHDWSKVLISTENITPYQNARRQEEKNRQIAEARFNYSPTSLWVEDFSIVKAKLDHLRSIGIEDFTTFLDVHPDFVQQCIKEIIVVDVNQATLDLFGASDKDTLLKNIHKIFSHEMNQTFRNQLQDLWDGKIQHQHEAVNYALDGSIRHVILQFTVFPGYENTWSTVQVALVDITARKKAENYLEYLGKHDVLTKLYNRTFYTEEINRLERSLQRPISCIFIDLNGLKEINDNYGHDAGDEQLRRIGNVLSQLIQNTQYSASRIGGDEFVVLLPNADEASLQNSLKSLHELMHINNQYHSLHPISLSIGYASTLPNERIEDLLKRADGYMYTQKKKHYGH</sequence>
<dbReference type="CDD" id="cd00130">
    <property type="entry name" value="PAS"/>
    <property type="match status" value="1"/>
</dbReference>
<evidence type="ECO:0000256" key="2">
    <source>
        <dbReference type="ARBA" id="ARBA00034247"/>
    </source>
</evidence>
<dbReference type="InterPro" id="IPR000014">
    <property type="entry name" value="PAS"/>
</dbReference>
<dbReference type="Pfam" id="PF08448">
    <property type="entry name" value="PAS_4"/>
    <property type="match status" value="1"/>
</dbReference>
<dbReference type="InterPro" id="IPR000160">
    <property type="entry name" value="GGDEF_dom"/>
</dbReference>
<evidence type="ECO:0000313" key="4">
    <source>
        <dbReference type="EMBL" id="KYQ71986.1"/>
    </source>
</evidence>
<accession>A0A151Y1S3</accession>
<dbReference type="EMBL" id="LUAW01000020">
    <property type="protein sequence ID" value="KYQ71986.1"/>
    <property type="molecule type" value="Genomic_DNA"/>
</dbReference>
<feature type="domain" description="GGDEF" evidence="3">
    <location>
        <begin position="349"/>
        <end position="474"/>
    </location>
</feature>
<evidence type="ECO:0000256" key="1">
    <source>
        <dbReference type="ARBA" id="ARBA00012528"/>
    </source>
</evidence>
<keyword evidence="4" id="KW-0418">Kinase</keyword>
<dbReference type="SUPFAM" id="SSF55073">
    <property type="entry name" value="Nucleotide cyclase"/>
    <property type="match status" value="1"/>
</dbReference>
<comment type="catalytic activity">
    <reaction evidence="2">
        <text>2 GTP = 3',3'-c-di-GMP + 2 diphosphate</text>
        <dbReference type="Rhea" id="RHEA:24898"/>
        <dbReference type="ChEBI" id="CHEBI:33019"/>
        <dbReference type="ChEBI" id="CHEBI:37565"/>
        <dbReference type="ChEBI" id="CHEBI:58805"/>
        <dbReference type="EC" id="2.7.7.65"/>
    </reaction>
</comment>
<dbReference type="InterPro" id="IPR029787">
    <property type="entry name" value="Nucleotide_cyclase"/>
</dbReference>
<dbReference type="InterPro" id="IPR035965">
    <property type="entry name" value="PAS-like_dom_sf"/>
</dbReference>
<evidence type="ECO:0000313" key="5">
    <source>
        <dbReference type="Proteomes" id="UP000076276"/>
    </source>
</evidence>
<gene>
    <name evidence="4" type="ORF">AZH43_12245</name>
</gene>
<keyword evidence="4" id="KW-0808">Transferase</keyword>
<dbReference type="InterPro" id="IPR043128">
    <property type="entry name" value="Rev_trsase/Diguanyl_cyclase"/>
</dbReference>
<dbReference type="NCBIfam" id="TIGR00254">
    <property type="entry name" value="GGDEF"/>
    <property type="match status" value="1"/>
</dbReference>
<dbReference type="OrthoDB" id="9812260at2"/>
<evidence type="ECO:0000259" key="3">
    <source>
        <dbReference type="PROSITE" id="PS50887"/>
    </source>
</evidence>
<comment type="caution">
    <text evidence="4">The sequence shown here is derived from an EMBL/GenBank/DDBJ whole genome shotgun (WGS) entry which is preliminary data.</text>
</comment>
<dbReference type="Proteomes" id="UP000076276">
    <property type="component" value="Unassembled WGS sequence"/>
</dbReference>
<keyword evidence="5" id="KW-1185">Reference proteome</keyword>
<dbReference type="PANTHER" id="PTHR45138:SF9">
    <property type="entry name" value="DIGUANYLATE CYCLASE DGCM-RELATED"/>
    <property type="match status" value="1"/>
</dbReference>
<dbReference type="Gene3D" id="3.30.450.20">
    <property type="entry name" value="PAS domain"/>
    <property type="match status" value="1"/>
</dbReference>
<dbReference type="Gene3D" id="3.30.70.270">
    <property type="match status" value="1"/>
</dbReference>
<proteinExistence type="predicted"/>
<dbReference type="SMART" id="SM00267">
    <property type="entry name" value="GGDEF"/>
    <property type="match status" value="1"/>
</dbReference>
<dbReference type="InterPro" id="IPR013656">
    <property type="entry name" value="PAS_4"/>
</dbReference>
<dbReference type="CDD" id="cd01949">
    <property type="entry name" value="GGDEF"/>
    <property type="match status" value="1"/>
</dbReference>
<protein>
    <recommendedName>
        <fullName evidence="1">diguanylate cyclase</fullName>
        <ecNumber evidence="1">2.7.7.65</ecNumber>
    </recommendedName>
</protein>
<dbReference type="SUPFAM" id="SSF55785">
    <property type="entry name" value="PYP-like sensor domain (PAS domain)"/>
    <property type="match status" value="1"/>
</dbReference>
<dbReference type="PANTHER" id="PTHR45138">
    <property type="entry name" value="REGULATORY COMPONENTS OF SENSORY TRANSDUCTION SYSTEM"/>
    <property type="match status" value="1"/>
</dbReference>
<organism evidence="4 5">
    <name type="scientific">Acinetobacter pragensis</name>
    <dbReference type="NCBI Taxonomy" id="1806892"/>
    <lineage>
        <taxon>Bacteria</taxon>
        <taxon>Pseudomonadati</taxon>
        <taxon>Pseudomonadota</taxon>
        <taxon>Gammaproteobacteria</taxon>
        <taxon>Moraxellales</taxon>
        <taxon>Moraxellaceae</taxon>
        <taxon>Acinetobacter</taxon>
    </lineage>
</organism>
<reference evidence="4 5" key="1">
    <citation type="submission" date="2016-03" db="EMBL/GenBank/DDBJ databases">
        <title>Acinetobacter genomospecies 28 strain ANC 4149.</title>
        <authorList>
            <person name="Radolfova-Krizova L."/>
            <person name="Nemec A."/>
        </authorList>
    </citation>
    <scope>NUCLEOTIDE SEQUENCE [LARGE SCALE GENOMIC DNA]</scope>
    <source>
        <strain evidence="4 5">ANC 4149</strain>
    </source>
</reference>
<dbReference type="InterPro" id="IPR050469">
    <property type="entry name" value="Diguanylate_Cyclase"/>
</dbReference>
<dbReference type="RefSeq" id="WP_067668873.1">
    <property type="nucleotide sequence ID" value="NZ_CBCSIK010000002.1"/>
</dbReference>
<dbReference type="STRING" id="1806892.AZH43_12245"/>
<dbReference type="NCBIfam" id="TIGR00229">
    <property type="entry name" value="sensory_box"/>
    <property type="match status" value="1"/>
</dbReference>
<name>A0A151Y1S3_9GAMM</name>